<dbReference type="Proteomes" id="UP000077266">
    <property type="component" value="Unassembled WGS sequence"/>
</dbReference>
<accession>A0A165JPQ2</accession>
<dbReference type="InterPro" id="IPR050275">
    <property type="entry name" value="PGM_Phosphatase"/>
</dbReference>
<evidence type="ECO:0000256" key="1">
    <source>
        <dbReference type="SAM" id="SignalP"/>
    </source>
</evidence>
<dbReference type="InterPro" id="IPR013078">
    <property type="entry name" value="His_Pase_superF_clade-1"/>
</dbReference>
<dbReference type="AlphaFoldDB" id="A0A165JPQ2"/>
<dbReference type="SUPFAM" id="SSF53254">
    <property type="entry name" value="Phosphoglycerate mutase-like"/>
    <property type="match status" value="1"/>
</dbReference>
<dbReference type="PANTHER" id="PTHR48100:SF1">
    <property type="entry name" value="HISTIDINE PHOSPHATASE FAMILY PROTEIN-RELATED"/>
    <property type="match status" value="1"/>
</dbReference>
<dbReference type="GO" id="GO:0005737">
    <property type="term" value="C:cytoplasm"/>
    <property type="evidence" value="ECO:0007669"/>
    <property type="project" value="TreeGrafter"/>
</dbReference>
<dbReference type="OrthoDB" id="496981at2759"/>
<dbReference type="CDD" id="cd07067">
    <property type="entry name" value="HP_PGM_like"/>
    <property type="match status" value="1"/>
</dbReference>
<evidence type="ECO:0000313" key="3">
    <source>
        <dbReference type="Proteomes" id="UP000077266"/>
    </source>
</evidence>
<feature type="chain" id="PRO_5007860223" evidence="1">
    <location>
        <begin position="19"/>
        <end position="303"/>
    </location>
</feature>
<dbReference type="GO" id="GO:0016791">
    <property type="term" value="F:phosphatase activity"/>
    <property type="evidence" value="ECO:0007669"/>
    <property type="project" value="TreeGrafter"/>
</dbReference>
<dbReference type="SMART" id="SM00855">
    <property type="entry name" value="PGAM"/>
    <property type="match status" value="1"/>
</dbReference>
<dbReference type="Gene3D" id="3.40.50.1240">
    <property type="entry name" value="Phosphoglycerate mutase-like"/>
    <property type="match status" value="1"/>
</dbReference>
<gene>
    <name evidence="2" type="ORF">EXIGLDRAFT_735920</name>
</gene>
<dbReference type="Pfam" id="PF00300">
    <property type="entry name" value="His_Phos_1"/>
    <property type="match status" value="1"/>
</dbReference>
<organism evidence="2 3">
    <name type="scientific">Exidia glandulosa HHB12029</name>
    <dbReference type="NCBI Taxonomy" id="1314781"/>
    <lineage>
        <taxon>Eukaryota</taxon>
        <taxon>Fungi</taxon>
        <taxon>Dikarya</taxon>
        <taxon>Basidiomycota</taxon>
        <taxon>Agaricomycotina</taxon>
        <taxon>Agaricomycetes</taxon>
        <taxon>Auriculariales</taxon>
        <taxon>Exidiaceae</taxon>
        <taxon>Exidia</taxon>
    </lineage>
</organism>
<evidence type="ECO:0000313" key="2">
    <source>
        <dbReference type="EMBL" id="KZV95155.1"/>
    </source>
</evidence>
<reference evidence="2 3" key="1">
    <citation type="journal article" date="2016" name="Mol. Biol. Evol.">
        <title>Comparative Genomics of Early-Diverging Mushroom-Forming Fungi Provides Insights into the Origins of Lignocellulose Decay Capabilities.</title>
        <authorList>
            <person name="Nagy L.G."/>
            <person name="Riley R."/>
            <person name="Tritt A."/>
            <person name="Adam C."/>
            <person name="Daum C."/>
            <person name="Floudas D."/>
            <person name="Sun H."/>
            <person name="Yadav J.S."/>
            <person name="Pangilinan J."/>
            <person name="Larsson K.H."/>
            <person name="Matsuura K."/>
            <person name="Barry K."/>
            <person name="Labutti K."/>
            <person name="Kuo R."/>
            <person name="Ohm R.A."/>
            <person name="Bhattacharya S.S."/>
            <person name="Shirouzu T."/>
            <person name="Yoshinaga Y."/>
            <person name="Martin F.M."/>
            <person name="Grigoriev I.V."/>
            <person name="Hibbett D.S."/>
        </authorList>
    </citation>
    <scope>NUCLEOTIDE SEQUENCE [LARGE SCALE GENOMIC DNA]</scope>
    <source>
        <strain evidence="2 3">HHB12029</strain>
    </source>
</reference>
<dbReference type="PANTHER" id="PTHR48100">
    <property type="entry name" value="BROAD-SPECIFICITY PHOSPHATASE YOR283W-RELATED"/>
    <property type="match status" value="1"/>
</dbReference>
<dbReference type="InParanoid" id="A0A165JPQ2"/>
<dbReference type="FunCoup" id="A0A165JPQ2">
    <property type="interactions" value="371"/>
</dbReference>
<sequence>MKFARVCVALGAAAGALAAAVEASSSAGSTFTYEVVTGIFKQDDPTIPPAEIGATPASFGLIDESPLRWLKLKAKILSLNLFAPRNTQYKLLFLGRHGEGWHNVAEAFYGTPAWDETWSKLDGNGTIVWGPDAQLTPLGEAQAANVTLLWEKELQAGIPIPEILYSSPMSRAAKTARISFEWLWKTGKRALILENFREVIGVHTCDERKTKTYIREQFGDIMNIERGFTEQDELWTADHRETNDEQNVRLKKALDFVFSHGGTYVSVTAHSGALNAAFRVMGHRDYSIPTGGVVPVLLKAIKA</sequence>
<dbReference type="InterPro" id="IPR029033">
    <property type="entry name" value="His_PPase_superfam"/>
</dbReference>
<dbReference type="EMBL" id="KV425962">
    <property type="protein sequence ID" value="KZV95155.1"/>
    <property type="molecule type" value="Genomic_DNA"/>
</dbReference>
<proteinExistence type="predicted"/>
<keyword evidence="1" id="KW-0732">Signal</keyword>
<protein>
    <submittedName>
        <fullName evidence="2">Phosphoglycerate mutase</fullName>
    </submittedName>
</protein>
<feature type="signal peptide" evidence="1">
    <location>
        <begin position="1"/>
        <end position="18"/>
    </location>
</feature>
<keyword evidence="3" id="KW-1185">Reference proteome</keyword>
<name>A0A165JPQ2_EXIGL</name>